<proteinExistence type="predicted"/>
<evidence type="ECO:0000313" key="1">
    <source>
        <dbReference type="EMBL" id="REC47526.1"/>
    </source>
</evidence>
<sequence>MTDKEYLDSTSTVAIYAEILLGILRYVPVKNFCDEDEYQSKLTKVLKFENNYDPDLFRACIDLLEDSQYAIDEVFKNGLITESNSHGEQYLRLYGVLNAYYLQLGAITDLIRLFNVEGQKQIRADLKSAKIIELRNKLGSHTTSYINAGEDEDTDFYRLAMTSIDKWGSNLSLIGRKKEIEEVDLIATMRQFTRRVEGILDKIVNKELSRRQFKKEHFEWLKLRYDYLQQERMK</sequence>
<keyword evidence="2" id="KW-1185">Reference proteome</keyword>
<dbReference type="Proteomes" id="UP000256257">
    <property type="component" value="Unassembled WGS sequence"/>
</dbReference>
<name>A0A3D9B2Q9_9FLAO</name>
<gene>
    <name evidence="1" type="ORF">DRF67_10820</name>
</gene>
<protein>
    <submittedName>
        <fullName evidence="1">Uncharacterized protein</fullName>
    </submittedName>
</protein>
<dbReference type="OrthoDB" id="6401163at2"/>
<comment type="caution">
    <text evidence="1">The sequence shown here is derived from an EMBL/GenBank/DDBJ whole genome shotgun (WGS) entry which is preliminary data.</text>
</comment>
<dbReference type="EMBL" id="QNVV01000008">
    <property type="protein sequence ID" value="REC47526.1"/>
    <property type="molecule type" value="Genomic_DNA"/>
</dbReference>
<dbReference type="AlphaFoldDB" id="A0A3D9B2Q9"/>
<reference evidence="1 2" key="1">
    <citation type="submission" date="2018-06" db="EMBL/GenBank/DDBJ databases">
        <title>Novel Chryseobacterium species.</title>
        <authorList>
            <person name="Newman J."/>
            <person name="Hugo C."/>
            <person name="Oosthuizen L."/>
            <person name="Charimba G."/>
        </authorList>
    </citation>
    <scope>NUCLEOTIDE SEQUENCE [LARGE SCALE GENOMIC DNA]</scope>
    <source>
        <strain evidence="1 2">7_F195</strain>
    </source>
</reference>
<organism evidence="1 2">
    <name type="scientific">Chryseobacterium pennipullorum</name>
    <dbReference type="NCBI Taxonomy" id="2258963"/>
    <lineage>
        <taxon>Bacteria</taxon>
        <taxon>Pseudomonadati</taxon>
        <taxon>Bacteroidota</taxon>
        <taxon>Flavobacteriia</taxon>
        <taxon>Flavobacteriales</taxon>
        <taxon>Weeksellaceae</taxon>
        <taxon>Chryseobacterium group</taxon>
        <taxon>Chryseobacterium</taxon>
    </lineage>
</organism>
<accession>A0A3D9B2Q9</accession>
<dbReference type="RefSeq" id="WP_115928319.1">
    <property type="nucleotide sequence ID" value="NZ_QNVV01000008.1"/>
</dbReference>
<evidence type="ECO:0000313" key="2">
    <source>
        <dbReference type="Proteomes" id="UP000256257"/>
    </source>
</evidence>